<evidence type="ECO:0000256" key="3">
    <source>
        <dbReference type="ARBA" id="ARBA00022840"/>
    </source>
</evidence>
<evidence type="ECO:0000259" key="4">
    <source>
        <dbReference type="PROSITE" id="PS51206"/>
    </source>
</evidence>
<dbReference type="PANTHER" id="PTHR35372">
    <property type="entry name" value="ATP BINDING PROTEIN-RELATED"/>
    <property type="match status" value="1"/>
</dbReference>
<dbReference type="NCBIfam" id="TIGR01613">
    <property type="entry name" value="primase_Cterm"/>
    <property type="match status" value="1"/>
</dbReference>
<dbReference type="Pfam" id="PF08706">
    <property type="entry name" value="D5_N"/>
    <property type="match status" value="1"/>
</dbReference>
<dbReference type="Gene3D" id="3.40.50.300">
    <property type="entry name" value="P-loop containing nucleotide triphosphate hydrolases"/>
    <property type="match status" value="1"/>
</dbReference>
<dbReference type="InterPro" id="IPR006500">
    <property type="entry name" value="Helicase_put_C_phage/plasmid"/>
</dbReference>
<evidence type="ECO:0000256" key="1">
    <source>
        <dbReference type="ARBA" id="ARBA00022741"/>
    </source>
</evidence>
<dbReference type="GO" id="GO:0005524">
    <property type="term" value="F:ATP binding"/>
    <property type="evidence" value="ECO:0007669"/>
    <property type="project" value="UniProtKB-KW"/>
</dbReference>
<dbReference type="InterPro" id="IPR014015">
    <property type="entry name" value="Helicase_SF3_DNA-vir"/>
</dbReference>
<keyword evidence="3" id="KW-0067">ATP-binding</keyword>
<evidence type="ECO:0000313" key="5">
    <source>
        <dbReference type="EMBL" id="KKL96141.1"/>
    </source>
</evidence>
<proteinExistence type="predicted"/>
<dbReference type="PROSITE" id="PS51206">
    <property type="entry name" value="SF3_HELICASE_1"/>
    <property type="match status" value="1"/>
</dbReference>
<dbReference type="Pfam" id="PF19263">
    <property type="entry name" value="DUF5906"/>
    <property type="match status" value="1"/>
</dbReference>
<dbReference type="EMBL" id="LAZR01018509">
    <property type="protein sequence ID" value="KKL96141.1"/>
    <property type="molecule type" value="Genomic_DNA"/>
</dbReference>
<evidence type="ECO:0000256" key="2">
    <source>
        <dbReference type="ARBA" id="ARBA00022801"/>
    </source>
</evidence>
<comment type="caution">
    <text evidence="5">The sequence shown here is derived from an EMBL/GenBank/DDBJ whole genome shotgun (WGS) entry which is preliminary data.</text>
</comment>
<dbReference type="InterPro" id="IPR014818">
    <property type="entry name" value="Phage/plasmid_primase_P4_C"/>
</dbReference>
<feature type="non-terminal residue" evidence="5">
    <location>
        <position position="1"/>
    </location>
</feature>
<dbReference type="GO" id="GO:0016787">
    <property type="term" value="F:hydrolase activity"/>
    <property type="evidence" value="ECO:0007669"/>
    <property type="project" value="UniProtKB-KW"/>
</dbReference>
<dbReference type="InterPro" id="IPR051620">
    <property type="entry name" value="ORF904-like_C"/>
</dbReference>
<dbReference type="SUPFAM" id="SSF52540">
    <property type="entry name" value="P-loop containing nucleoside triphosphate hydrolases"/>
    <property type="match status" value="1"/>
</dbReference>
<feature type="domain" description="SF3 helicase" evidence="4">
    <location>
        <begin position="141"/>
        <end position="300"/>
    </location>
</feature>
<keyword evidence="2" id="KW-0378">Hydrolase</keyword>
<sequence>LEFTDGCYQIQDKEEFRGQIYRFLDGKSYPRQGPKGEVIVEPYRPTRSKVSDIVDALSDWCTIAEEPPTWLKDLGLPDPTNLIAFKNGLLDVEEYINGNIKLYDATPALFSHNILPYSFDPDVESPLWERFLQDIFNADEDSISLLAQWFGYNCVPDMRYEKLMLLTGRPRSGKGTVMNTMASMLGRGQCASASFQSLCSEFGYHPLIGKLSVMLGDAKVPRRKEAGAALEKILQIVGRDPVGVQRKFLSYLPQVYLTCRFTIAMNDLPNLPDQANALEPRLNILAFNNSYIGREDTSLKMKLRDEAEQGKLINFALRGLRSLREKDEFTRPEVAEDLIIQLRELTTPVTAFIADCCEVMPSGGDLEEYHVIIDQLYDAWKHWCDEGGREPGTKAVFGRQFLQGCPSAAPARVRLDDRRYRVYQKVKLSDWVFKDYFGVQKGK</sequence>
<gene>
    <name evidence="5" type="ORF">LCGC14_1847400</name>
</gene>
<organism evidence="5">
    <name type="scientific">marine sediment metagenome</name>
    <dbReference type="NCBI Taxonomy" id="412755"/>
    <lineage>
        <taxon>unclassified sequences</taxon>
        <taxon>metagenomes</taxon>
        <taxon>ecological metagenomes</taxon>
    </lineage>
</organism>
<dbReference type="AlphaFoldDB" id="A0A0F9GZL1"/>
<dbReference type="PANTHER" id="PTHR35372:SF2">
    <property type="entry name" value="SF3 HELICASE DOMAIN-CONTAINING PROTEIN"/>
    <property type="match status" value="1"/>
</dbReference>
<dbReference type="InterPro" id="IPR027417">
    <property type="entry name" value="P-loop_NTPase"/>
</dbReference>
<reference evidence="5" key="1">
    <citation type="journal article" date="2015" name="Nature">
        <title>Complex archaea that bridge the gap between prokaryotes and eukaryotes.</title>
        <authorList>
            <person name="Spang A."/>
            <person name="Saw J.H."/>
            <person name="Jorgensen S.L."/>
            <person name="Zaremba-Niedzwiedzka K."/>
            <person name="Martijn J."/>
            <person name="Lind A.E."/>
            <person name="van Eijk R."/>
            <person name="Schleper C."/>
            <person name="Guy L."/>
            <person name="Ettema T.J."/>
        </authorList>
    </citation>
    <scope>NUCLEOTIDE SEQUENCE</scope>
</reference>
<name>A0A0F9GZL1_9ZZZZ</name>
<accession>A0A0F9GZL1</accession>
<keyword evidence="1" id="KW-0547">Nucleotide-binding</keyword>
<dbReference type="InterPro" id="IPR045455">
    <property type="entry name" value="NrS-1_pol-like_helicase"/>
</dbReference>
<protein>
    <recommendedName>
        <fullName evidence="4">SF3 helicase domain-containing protein</fullName>
    </recommendedName>
</protein>